<sequence length="1151" mass="127983">MSQIPDHDHIDFDEALTHLSSLLDSSSPLTPLSLHPVSVLLRASPLSASQFLLSPAIFSKIRSLPSSVYSHISLSLLQTLSTLDAPAPALLSLAELGISLPFIPSVIAILHRLPPLHRPALLTLISSSFTSSNCTSWLHAFSDMSQCLSPPVYSLIHTHIVQLLPHVKSEDYVPLSQNVLQLTGHSLKINDPDTTQSWAELIRKLYQFCPAVTIPDVMFVNEAAFTYNSTLLNIVLQSYESVQALTVSDMLLLICLCSAQPYIDCVMSPVFGILSSRRHTIDSWQQLICAPGISTYVPLITSWAESWFEKSDSMSSLAAGIIVAIFSHIESARSAIIALVLAGISEHDARPSLQERYLDLFARLPTGFLLSYISPLIEWMRYAGNISTIAAKRAFQAVLPLVMASNSFLDSCVVLFRKFLSSRISTERTLGVYGISNLLLVAGSSLPVSIQVDIATCIGSGLSASLAQRAIVYESISEILSGSDHRLDQQTYRAVFQMLDTRLEKYMVSKKVSLILSFADYFEDNSSDTDLITARDILPLLISCHISAATHIIPRPRLHVVEHLCLNPDSFLSALFIEGREWDMRRLHALLSSAGICDVVSERLSENPELISDLNLPDDLPPDKIASRLLQISAYIHTYLRSIESRYPQVKQIFSTSLDVYYMSQSQCQRLIVSSDLSASIMPRLVTSLNMAIEKSASRPHDHHIPSSSSSSIPLSNPQYLLRLLMPIITHSAPWSSTPITQYSPWISDRIAQHNLPLPTPSSFRHRLLNLFLSLIRQLKRLSPISQTCRFPYPDDDDLGDTAEHRFDNVDIMAISWCRSLQHEFSSGISVPIATSYLALLRHSIGIISSNAKDCFADILSTLLSTYYIRRATLVHSITLLLLSIQPELSLTLIQDKSRILTESDSCRFAAFDAVTISNIQCLNKALSALKPQLKSRQVQDDEFNAGQDTVIGSCSLISRVMTFFLNITEEVTSDSPRCLSRLLLLLTKLFDMSAKSSLLSSRLLVKIDHGSHDDDWERFAEIEKSIESIIGMIKAIPTVSSWINENRSTLSGRAVSGLVFKIATFEQIASEMVRRNRQGVAADLMRSVAKYLKRLKPCQANSNDLLERPRKRSRSHGKQLRSRIAYIDEALLEEGDGSDAYADLEDWIVD</sequence>
<feature type="domain" description="FANCI solenoid 2" evidence="1">
    <location>
        <begin position="311"/>
        <end position="435"/>
    </location>
</feature>
<dbReference type="Pfam" id="PF14676">
    <property type="entry name" value="FANCI_S2"/>
    <property type="match status" value="1"/>
</dbReference>
<dbReference type="EMBL" id="HACM01001006">
    <property type="protein sequence ID" value="CRZ01448.1"/>
    <property type="molecule type" value="Transcribed_RNA"/>
</dbReference>
<proteinExistence type="predicted"/>
<accession>A0A0H5QHJ1</accession>
<dbReference type="InterPro" id="IPR029315">
    <property type="entry name" value="FANCI_S2"/>
</dbReference>
<evidence type="ECO:0000259" key="1">
    <source>
        <dbReference type="Pfam" id="PF14676"/>
    </source>
</evidence>
<reference evidence="2" key="1">
    <citation type="submission" date="2015-04" db="EMBL/GenBank/DDBJ databases">
        <title>The genome sequence of the plant pathogenic Rhizarian Plasmodiophora brassicae reveals insights in its biotrophic life cycle and the origin of chitin synthesis.</title>
        <authorList>
            <person name="Schwelm A."/>
            <person name="Fogelqvist J."/>
            <person name="Knaust A."/>
            <person name="Julke S."/>
            <person name="Lilja T."/>
            <person name="Dhandapani V."/>
            <person name="Bonilla-Rosso G."/>
            <person name="Karlsson M."/>
            <person name="Shevchenko A."/>
            <person name="Choi S.R."/>
            <person name="Kim H.G."/>
            <person name="Park J.Y."/>
            <person name="Lim Y.P."/>
            <person name="Ludwig-Muller J."/>
            <person name="Dixelius C."/>
        </authorList>
    </citation>
    <scope>NUCLEOTIDE SEQUENCE</scope>
    <source>
        <tissue evidence="2">Potato root galls</tissue>
    </source>
</reference>
<organism evidence="2">
    <name type="scientific">Spongospora subterranea</name>
    <dbReference type="NCBI Taxonomy" id="70186"/>
    <lineage>
        <taxon>Eukaryota</taxon>
        <taxon>Sar</taxon>
        <taxon>Rhizaria</taxon>
        <taxon>Endomyxa</taxon>
        <taxon>Phytomyxea</taxon>
        <taxon>Plasmodiophorida</taxon>
        <taxon>Plasmodiophoridae</taxon>
        <taxon>Spongospora</taxon>
    </lineage>
</organism>
<dbReference type="AlphaFoldDB" id="A0A0H5QHJ1"/>
<evidence type="ECO:0000313" key="2">
    <source>
        <dbReference type="EMBL" id="CRZ01448.1"/>
    </source>
</evidence>
<protein>
    <recommendedName>
        <fullName evidence="1">FANCI solenoid 2 domain-containing protein</fullName>
    </recommendedName>
</protein>
<name>A0A0H5QHJ1_9EUKA</name>